<dbReference type="AlphaFoldDB" id="A0A1F5G633"/>
<proteinExistence type="predicted"/>
<organism evidence="1 2">
    <name type="scientific">Candidatus Curtissbacteria bacterium RBG_13_35_7</name>
    <dbReference type="NCBI Taxonomy" id="1797705"/>
    <lineage>
        <taxon>Bacteria</taxon>
        <taxon>Candidatus Curtissiibacteriota</taxon>
    </lineage>
</organism>
<dbReference type="EMBL" id="MFAT01000001">
    <property type="protein sequence ID" value="OGD87299.1"/>
    <property type="molecule type" value="Genomic_DNA"/>
</dbReference>
<name>A0A1F5G633_9BACT</name>
<reference evidence="1 2" key="1">
    <citation type="journal article" date="2016" name="Nat. Commun.">
        <title>Thousands of microbial genomes shed light on interconnected biogeochemical processes in an aquifer system.</title>
        <authorList>
            <person name="Anantharaman K."/>
            <person name="Brown C.T."/>
            <person name="Hug L.A."/>
            <person name="Sharon I."/>
            <person name="Castelle C.J."/>
            <person name="Probst A.J."/>
            <person name="Thomas B.C."/>
            <person name="Singh A."/>
            <person name="Wilkins M.J."/>
            <person name="Karaoz U."/>
            <person name="Brodie E.L."/>
            <person name="Williams K.H."/>
            <person name="Hubbard S.S."/>
            <person name="Banfield J.F."/>
        </authorList>
    </citation>
    <scope>NUCLEOTIDE SEQUENCE [LARGE SCALE GENOMIC DNA]</scope>
</reference>
<evidence type="ECO:0000313" key="2">
    <source>
        <dbReference type="Proteomes" id="UP000176317"/>
    </source>
</evidence>
<accession>A0A1F5G633</accession>
<dbReference type="Proteomes" id="UP000176317">
    <property type="component" value="Unassembled WGS sequence"/>
</dbReference>
<evidence type="ECO:0000313" key="1">
    <source>
        <dbReference type="EMBL" id="OGD87299.1"/>
    </source>
</evidence>
<comment type="caution">
    <text evidence="1">The sequence shown here is derived from an EMBL/GenBank/DDBJ whole genome shotgun (WGS) entry which is preliminary data.</text>
</comment>
<sequence>MARERKGPFGIEIVFSGKPTGELKKGFQDWLKNPDRCEIRIEWQNKNRLDQPIKLVVMQYETPSVGCVMRRDKDVVSSLILSYSSARREGIFIGDDVFLIANWLTTICKALEDGLDPNHIASSAGSAQLEANLAFGNKHYHGYGEHLYNQFLTILSQSQYRA</sequence>
<protein>
    <submittedName>
        <fullName evidence="1">Uncharacterized protein</fullName>
    </submittedName>
</protein>
<gene>
    <name evidence="1" type="ORF">A2164_04055</name>
</gene>